<evidence type="ECO:0000313" key="3">
    <source>
        <dbReference type="Proteomes" id="UP000268658"/>
    </source>
</evidence>
<dbReference type="EMBL" id="LR134477">
    <property type="protein sequence ID" value="VEI17490.1"/>
    <property type="molecule type" value="Genomic_DNA"/>
</dbReference>
<evidence type="ECO:0000256" key="1">
    <source>
        <dbReference type="SAM" id="MobiDB-lite"/>
    </source>
</evidence>
<dbReference type="GO" id="GO:0003677">
    <property type="term" value="F:DNA binding"/>
    <property type="evidence" value="ECO:0007669"/>
    <property type="project" value="InterPro"/>
</dbReference>
<gene>
    <name evidence="2" type="primary">higA</name>
    <name evidence="2" type="ORF">NCTC10951_02221</name>
</gene>
<protein>
    <submittedName>
        <fullName evidence="2">Antitoxin HigA</fullName>
    </submittedName>
</protein>
<reference evidence="2 3" key="1">
    <citation type="submission" date="2018-12" db="EMBL/GenBank/DDBJ databases">
        <authorList>
            <consortium name="Pathogen Informatics"/>
        </authorList>
    </citation>
    <scope>NUCLEOTIDE SEQUENCE [LARGE SCALE GENOMIC DNA]</scope>
    <source>
        <strain evidence="2 3">NCTC10951</strain>
    </source>
</reference>
<dbReference type="Gene3D" id="1.10.260.40">
    <property type="entry name" value="lambda repressor-like DNA-binding domains"/>
    <property type="match status" value="1"/>
</dbReference>
<dbReference type="RefSeq" id="WP_126414610.1">
    <property type="nucleotide sequence ID" value="NZ_LR134477.1"/>
</dbReference>
<dbReference type="PROSITE" id="PS50943">
    <property type="entry name" value="HTH_CROC1"/>
    <property type="match status" value="1"/>
</dbReference>
<dbReference type="AlphaFoldDB" id="A0A448PMZ6"/>
<feature type="region of interest" description="Disordered" evidence="1">
    <location>
        <begin position="97"/>
        <end position="129"/>
    </location>
</feature>
<accession>A0A448PMZ6</accession>
<dbReference type="InterPro" id="IPR010982">
    <property type="entry name" value="Lambda_DNA-bd_dom_sf"/>
</dbReference>
<dbReference type="Proteomes" id="UP000268658">
    <property type="component" value="Chromosome"/>
</dbReference>
<dbReference type="KEGG" id="avc:NCTC10951_02221"/>
<dbReference type="OrthoDB" id="3256054at2"/>
<dbReference type="CDD" id="cd00093">
    <property type="entry name" value="HTH_XRE"/>
    <property type="match status" value="1"/>
</dbReference>
<feature type="compositionally biased region" description="Polar residues" evidence="1">
    <location>
        <begin position="97"/>
        <end position="106"/>
    </location>
</feature>
<dbReference type="InterPro" id="IPR001387">
    <property type="entry name" value="Cro/C1-type_HTH"/>
</dbReference>
<dbReference type="SUPFAM" id="SSF47413">
    <property type="entry name" value="lambda repressor-like DNA-binding domains"/>
    <property type="match status" value="1"/>
</dbReference>
<dbReference type="SMART" id="SM00530">
    <property type="entry name" value="HTH_XRE"/>
    <property type="match status" value="1"/>
</dbReference>
<organism evidence="2 3">
    <name type="scientific">Actinomyces viscosus</name>
    <dbReference type="NCBI Taxonomy" id="1656"/>
    <lineage>
        <taxon>Bacteria</taxon>
        <taxon>Bacillati</taxon>
        <taxon>Actinomycetota</taxon>
        <taxon>Actinomycetes</taxon>
        <taxon>Actinomycetales</taxon>
        <taxon>Actinomycetaceae</taxon>
        <taxon>Actinomyces</taxon>
    </lineage>
</organism>
<name>A0A448PMZ6_ACTVI</name>
<evidence type="ECO:0000313" key="2">
    <source>
        <dbReference type="EMBL" id="VEI17490.1"/>
    </source>
</evidence>
<sequence length="142" mass="15608">MTSIKLSLQERDFDELVEHSARLAQADDEMRWALIQARKEAGLSQRDVAEMMGVKQPTVAAFESQDNDPRLSTLRRYALAVGASVGHRVTTWGRTSFESESWTPIQAPSEGWPIVTDKSAGGPLPVRPERTVPLVSDFAAAA</sequence>
<proteinExistence type="predicted"/>
<dbReference type="Pfam" id="PF01381">
    <property type="entry name" value="HTH_3"/>
    <property type="match status" value="1"/>
</dbReference>